<dbReference type="GO" id="GO:0005737">
    <property type="term" value="C:cytoplasm"/>
    <property type="evidence" value="ECO:0007669"/>
    <property type="project" value="TreeGrafter"/>
</dbReference>
<feature type="chain" id="PRO_5010995620" description="VWFA domain-containing protein" evidence="1">
    <location>
        <begin position="30"/>
        <end position="635"/>
    </location>
</feature>
<evidence type="ECO:0000259" key="2">
    <source>
        <dbReference type="PROSITE" id="PS50234"/>
    </source>
</evidence>
<dbReference type="Gene3D" id="3.40.50.410">
    <property type="entry name" value="von Willebrand factor, type A domain"/>
    <property type="match status" value="1"/>
</dbReference>
<sequence length="635" mass="68159">MKALSASALKGALLAASLLSAAIPTLATAAPLLQPGKHSLYQRVITRPGATMGTTAAMTDAKPIDGFEVFYVFAHNNGKIQVGSSATGTAEGWIDESKTIVWPHTMVGAFTNPAGRNRALFLDNAEHEQDLLTSADSGQKAAMLMANTKAGKPGPVVALEPENYVDITKNFYLLPILDAKQIERDSGPSVRMLHVISAPAPRSSAEAISSPDVLKNFKAGLVFVIDTTSSMESYIEQTRSAIKSIIQTMQGTAAAQNFRFGLVAYRDSLSDTSKLEYETKVYAKPDFSQPVDAVLPAIADVHDAPVSSSSFDEDAIAGVRTAVDSINWDEFAGRYMVLITDAGARNGNDPHSITHLNIDEARQLAAAKGIALFVVHLLTPEGDTAHDHGHAAAQYRNLSRFGTAGSLYYPVQGGSPEAFRPVVQALSTSLLQQVADTTGRPIAGLTPKGQAPDPKMAVVGQAMRLAFLGRNENTKAPDVVESYTTDRDPADTLHRSLDVRVLLTRNQLSDLAASLQHILDAGLAGRIEPQTFFTQLQSAFAASARDPSTISHIDRIGPLLGEYLDDLPYKSDVASITQDTWLAMGAIGQRTILNNIASRLRLYQDFESHPELWVHLGHSKDDGEAVYPVPLEALP</sequence>
<dbReference type="EMBL" id="JOPG01000041">
    <property type="protein sequence ID" value="OUJ03949.1"/>
    <property type="molecule type" value="Genomic_DNA"/>
</dbReference>
<dbReference type="InterPro" id="IPR052969">
    <property type="entry name" value="Thr-specific_kinase-like"/>
</dbReference>
<dbReference type="GO" id="GO:0004674">
    <property type="term" value="F:protein serine/threonine kinase activity"/>
    <property type="evidence" value="ECO:0007669"/>
    <property type="project" value="TreeGrafter"/>
</dbReference>
<dbReference type="PANTHER" id="PTHR47763">
    <property type="entry name" value="ALPHA-PROTEIN KINASE VWKA"/>
    <property type="match status" value="1"/>
</dbReference>
<comment type="caution">
    <text evidence="3">The sequence shown here is derived from an EMBL/GenBank/DDBJ whole genome shotgun (WGS) entry which is preliminary data.</text>
</comment>
<feature type="signal peptide" evidence="1">
    <location>
        <begin position="1"/>
        <end position="29"/>
    </location>
</feature>
<evidence type="ECO:0000256" key="1">
    <source>
        <dbReference type="SAM" id="SignalP"/>
    </source>
</evidence>
<protein>
    <recommendedName>
        <fullName evidence="2">VWFA domain-containing protein</fullName>
    </recommendedName>
</protein>
<dbReference type="RefSeq" id="WP_086654305.1">
    <property type="nucleotide sequence ID" value="NZ_JOPG01000041.1"/>
</dbReference>
<gene>
    <name evidence="3" type="ORF">HK23_10155</name>
</gene>
<evidence type="ECO:0000313" key="4">
    <source>
        <dbReference type="Proteomes" id="UP000242683"/>
    </source>
</evidence>
<organism evidence="3 4">
    <name type="scientific">Acetobacter malorum</name>
    <dbReference type="NCBI Taxonomy" id="178901"/>
    <lineage>
        <taxon>Bacteria</taxon>
        <taxon>Pseudomonadati</taxon>
        <taxon>Pseudomonadota</taxon>
        <taxon>Alphaproteobacteria</taxon>
        <taxon>Acetobacterales</taxon>
        <taxon>Acetobacteraceae</taxon>
        <taxon>Acetobacter</taxon>
    </lineage>
</organism>
<dbReference type="OrthoDB" id="9801841at2"/>
<dbReference type="SUPFAM" id="SSF53300">
    <property type="entry name" value="vWA-like"/>
    <property type="match status" value="1"/>
</dbReference>
<evidence type="ECO:0000313" key="3">
    <source>
        <dbReference type="EMBL" id="OUJ03949.1"/>
    </source>
</evidence>
<proteinExistence type="predicted"/>
<keyword evidence="1" id="KW-0732">Signal</keyword>
<dbReference type="CDD" id="cd00198">
    <property type="entry name" value="vWFA"/>
    <property type="match status" value="1"/>
</dbReference>
<dbReference type="InterPro" id="IPR002035">
    <property type="entry name" value="VWF_A"/>
</dbReference>
<dbReference type="Proteomes" id="UP000242683">
    <property type="component" value="Unassembled WGS sequence"/>
</dbReference>
<dbReference type="PROSITE" id="PS50234">
    <property type="entry name" value="VWFA"/>
    <property type="match status" value="1"/>
</dbReference>
<feature type="domain" description="VWFA" evidence="2">
    <location>
        <begin position="220"/>
        <end position="434"/>
    </location>
</feature>
<dbReference type="AlphaFoldDB" id="A0A1Y3G6L5"/>
<dbReference type="InterPro" id="IPR036465">
    <property type="entry name" value="vWFA_dom_sf"/>
</dbReference>
<name>A0A1Y3G6L5_9PROT</name>
<dbReference type="Pfam" id="PF00092">
    <property type="entry name" value="VWA"/>
    <property type="match status" value="1"/>
</dbReference>
<dbReference type="PANTHER" id="PTHR47763:SF1">
    <property type="entry name" value="DUF659 DOMAIN-CONTAINING PROTEIN"/>
    <property type="match status" value="1"/>
</dbReference>
<dbReference type="SMART" id="SM00327">
    <property type="entry name" value="VWA"/>
    <property type="match status" value="1"/>
</dbReference>
<reference evidence="4" key="1">
    <citation type="submission" date="2014-06" db="EMBL/GenBank/DDBJ databases">
        <authorList>
            <person name="Winans N.J."/>
            <person name="Newell P.D."/>
            <person name="Douglas A.E."/>
        </authorList>
    </citation>
    <scope>NUCLEOTIDE SEQUENCE [LARGE SCALE GENOMIC DNA]</scope>
    <source>
        <strain evidence="4">DsW_057</strain>
    </source>
</reference>
<accession>A0A1Y3G6L5</accession>